<reference evidence="1 2" key="1">
    <citation type="submission" date="2012-04" db="EMBL/GenBank/DDBJ databases">
        <authorList>
            <person name="Harkins D.M."/>
            <person name="Madupu R."/>
            <person name="Durkin A.S."/>
            <person name="Torralba M."/>
            <person name="Methe B."/>
            <person name="Sutton G.G."/>
            <person name="Nelson K.E."/>
        </authorList>
    </citation>
    <scope>NUCLEOTIDE SEQUENCE [LARGE SCALE GENOMIC DNA]</scope>
    <source>
        <strain evidence="1 2">VK64</strain>
    </source>
</reference>
<sequence>MIGHDGLSRWGRLKLGNDGQIRNFGCLRYVSAIGVTV</sequence>
<protein>
    <submittedName>
        <fullName evidence="1">Uncharacterized protein</fullName>
    </submittedName>
</protein>
<dbReference type="EMBL" id="AJMT01000117">
    <property type="protein sequence ID" value="EIG28299.1"/>
    <property type="molecule type" value="Genomic_DNA"/>
</dbReference>
<dbReference type="PATRIC" id="fig|1095748.3.peg.1519"/>
<proteinExistence type="predicted"/>
<evidence type="ECO:0000313" key="1">
    <source>
        <dbReference type="EMBL" id="EIG28299.1"/>
    </source>
</evidence>
<comment type="caution">
    <text evidence="1">The sequence shown here is derived from an EMBL/GenBank/DDBJ whole genome shotgun (WGS) entry which is preliminary data.</text>
</comment>
<organism evidence="1 2">
    <name type="scientific">Neisseria sicca VK64</name>
    <dbReference type="NCBI Taxonomy" id="1095748"/>
    <lineage>
        <taxon>Bacteria</taxon>
        <taxon>Pseudomonadati</taxon>
        <taxon>Pseudomonadota</taxon>
        <taxon>Betaproteobacteria</taxon>
        <taxon>Neisseriales</taxon>
        <taxon>Neisseriaceae</taxon>
        <taxon>Neisseria</taxon>
    </lineage>
</organism>
<name>I2NR38_NEISI</name>
<evidence type="ECO:0000313" key="2">
    <source>
        <dbReference type="Proteomes" id="UP000004473"/>
    </source>
</evidence>
<gene>
    <name evidence="1" type="ORF">HMPREF1051_2218</name>
</gene>
<dbReference type="AlphaFoldDB" id="I2NR38"/>
<accession>I2NR38</accession>
<dbReference type="Proteomes" id="UP000004473">
    <property type="component" value="Unassembled WGS sequence"/>
</dbReference>